<accession>A0ABS5IW98</accession>
<organism evidence="2 3">
    <name type="scientific">Chitinophaga hostae</name>
    <dbReference type="NCBI Taxonomy" id="2831022"/>
    <lineage>
        <taxon>Bacteria</taxon>
        <taxon>Pseudomonadati</taxon>
        <taxon>Bacteroidota</taxon>
        <taxon>Chitinophagia</taxon>
        <taxon>Chitinophagales</taxon>
        <taxon>Chitinophagaceae</taxon>
        <taxon>Chitinophaga</taxon>
    </lineage>
</organism>
<dbReference type="Pfam" id="PF10626">
    <property type="entry name" value="TraO"/>
    <property type="match status" value="1"/>
</dbReference>
<dbReference type="Proteomes" id="UP000676386">
    <property type="component" value="Unassembled WGS sequence"/>
</dbReference>
<gene>
    <name evidence="2" type="ORF">KE626_07955</name>
</gene>
<evidence type="ECO:0000313" key="2">
    <source>
        <dbReference type="EMBL" id="MBS0027239.1"/>
    </source>
</evidence>
<keyword evidence="1" id="KW-0732">Signal</keyword>
<keyword evidence="3" id="KW-1185">Reference proteome</keyword>
<name>A0ABS5IW98_9BACT</name>
<feature type="signal peptide" evidence="1">
    <location>
        <begin position="1"/>
        <end position="20"/>
    </location>
</feature>
<dbReference type="InterPro" id="IPR018899">
    <property type="entry name" value="Conjug_transposon_Tra0"/>
</dbReference>
<sequence length="187" mass="21010">MKNTLLILMMLLAGFDLAQAQRHLQRQKGVELSVGRTWGENFLPTPFYLQAGMTVAAKKENYMLWAIDYSRRKQAFEGIEIPVESFSAEGSYNLYVLGDWTRTLSLYVGLGPVAGYEIINESKKVLPMGAVILNEDRFIYGGGIRLSLETYLGNRVVLLVQGKARYVMGTTLERFRPGAGVGIRFIF</sequence>
<feature type="chain" id="PRO_5046071731" evidence="1">
    <location>
        <begin position="21"/>
        <end position="187"/>
    </location>
</feature>
<comment type="caution">
    <text evidence="2">The sequence shown here is derived from an EMBL/GenBank/DDBJ whole genome shotgun (WGS) entry which is preliminary data.</text>
</comment>
<dbReference type="RefSeq" id="WP_211972344.1">
    <property type="nucleotide sequence ID" value="NZ_JAGTXB010000003.1"/>
</dbReference>
<dbReference type="EMBL" id="JAGTXB010000003">
    <property type="protein sequence ID" value="MBS0027239.1"/>
    <property type="molecule type" value="Genomic_DNA"/>
</dbReference>
<evidence type="ECO:0000256" key="1">
    <source>
        <dbReference type="SAM" id="SignalP"/>
    </source>
</evidence>
<proteinExistence type="predicted"/>
<protein>
    <submittedName>
        <fullName evidence="2">Conjugal transfer protein TraO</fullName>
    </submittedName>
</protein>
<evidence type="ECO:0000313" key="3">
    <source>
        <dbReference type="Proteomes" id="UP000676386"/>
    </source>
</evidence>
<reference evidence="2 3" key="1">
    <citation type="submission" date="2021-04" db="EMBL/GenBank/DDBJ databases">
        <title>Chitinophaga sp. nov., isolated from the rhizosphere soil.</title>
        <authorList>
            <person name="He S."/>
        </authorList>
    </citation>
    <scope>NUCLEOTIDE SEQUENCE [LARGE SCALE GENOMIC DNA]</scope>
    <source>
        <strain evidence="2 3">2R12</strain>
    </source>
</reference>